<name>A0A4S4EMJ0_CAMSN</name>
<evidence type="ECO:0000313" key="3">
    <source>
        <dbReference type="Proteomes" id="UP000306102"/>
    </source>
</evidence>
<evidence type="ECO:0000256" key="1">
    <source>
        <dbReference type="SAM" id="MobiDB-lite"/>
    </source>
</evidence>
<accession>A0A4S4EMJ0</accession>
<dbReference type="PANTHER" id="PTHR46912">
    <property type="entry name" value="HIGH MOBILITY GROUP B PROTEIN 13"/>
    <property type="match status" value="1"/>
</dbReference>
<proteinExistence type="predicted"/>
<organism evidence="2 3">
    <name type="scientific">Camellia sinensis var. sinensis</name>
    <name type="common">China tea</name>
    <dbReference type="NCBI Taxonomy" id="542762"/>
    <lineage>
        <taxon>Eukaryota</taxon>
        <taxon>Viridiplantae</taxon>
        <taxon>Streptophyta</taxon>
        <taxon>Embryophyta</taxon>
        <taxon>Tracheophyta</taxon>
        <taxon>Spermatophyta</taxon>
        <taxon>Magnoliopsida</taxon>
        <taxon>eudicotyledons</taxon>
        <taxon>Gunneridae</taxon>
        <taxon>Pentapetalae</taxon>
        <taxon>asterids</taxon>
        <taxon>Ericales</taxon>
        <taxon>Theaceae</taxon>
        <taxon>Camellia</taxon>
    </lineage>
</organism>
<reference evidence="2 3" key="1">
    <citation type="journal article" date="2018" name="Proc. Natl. Acad. Sci. U.S.A.">
        <title>Draft genome sequence of Camellia sinensis var. sinensis provides insights into the evolution of the tea genome and tea quality.</title>
        <authorList>
            <person name="Wei C."/>
            <person name="Yang H."/>
            <person name="Wang S."/>
            <person name="Zhao J."/>
            <person name="Liu C."/>
            <person name="Gao L."/>
            <person name="Xia E."/>
            <person name="Lu Y."/>
            <person name="Tai Y."/>
            <person name="She G."/>
            <person name="Sun J."/>
            <person name="Cao H."/>
            <person name="Tong W."/>
            <person name="Gao Q."/>
            <person name="Li Y."/>
            <person name="Deng W."/>
            <person name="Jiang X."/>
            <person name="Wang W."/>
            <person name="Chen Q."/>
            <person name="Zhang S."/>
            <person name="Li H."/>
            <person name="Wu J."/>
            <person name="Wang P."/>
            <person name="Li P."/>
            <person name="Shi C."/>
            <person name="Zheng F."/>
            <person name="Jian J."/>
            <person name="Huang B."/>
            <person name="Shan D."/>
            <person name="Shi M."/>
            <person name="Fang C."/>
            <person name="Yue Y."/>
            <person name="Li F."/>
            <person name="Li D."/>
            <person name="Wei S."/>
            <person name="Han B."/>
            <person name="Jiang C."/>
            <person name="Yin Y."/>
            <person name="Xia T."/>
            <person name="Zhang Z."/>
            <person name="Bennetzen J.L."/>
            <person name="Zhao S."/>
            <person name="Wan X."/>
        </authorList>
    </citation>
    <scope>NUCLEOTIDE SEQUENCE [LARGE SCALE GENOMIC DNA]</scope>
    <source>
        <strain evidence="3">cv. Shuchazao</strain>
        <tissue evidence="2">Leaf</tissue>
    </source>
</reference>
<dbReference type="GO" id="GO:0003677">
    <property type="term" value="F:DNA binding"/>
    <property type="evidence" value="ECO:0007669"/>
    <property type="project" value="InterPro"/>
</dbReference>
<dbReference type="EMBL" id="SDRB02003392">
    <property type="protein sequence ID" value="THG17873.1"/>
    <property type="molecule type" value="Genomic_DNA"/>
</dbReference>
<dbReference type="STRING" id="542762.A0A4S4EMJ0"/>
<gene>
    <name evidence="2" type="ORF">TEA_016043</name>
</gene>
<dbReference type="PANTHER" id="PTHR46912:SF1">
    <property type="entry name" value="HIGH MOBILITY GROUP B PROTEIN 13"/>
    <property type="match status" value="1"/>
</dbReference>
<dbReference type="InterPro" id="IPR044601">
    <property type="entry name" value="HMGB6/HMGB13"/>
</dbReference>
<dbReference type="Proteomes" id="UP000306102">
    <property type="component" value="Unassembled WGS sequence"/>
</dbReference>
<evidence type="ECO:0000313" key="2">
    <source>
        <dbReference type="EMBL" id="THG17873.1"/>
    </source>
</evidence>
<protein>
    <submittedName>
        <fullName evidence="2">Uncharacterized protein</fullName>
    </submittedName>
</protein>
<keyword evidence="3" id="KW-1185">Reference proteome</keyword>
<feature type="region of interest" description="Disordered" evidence="1">
    <location>
        <begin position="56"/>
        <end position="96"/>
    </location>
</feature>
<dbReference type="AlphaFoldDB" id="A0A4S4EMJ0"/>
<comment type="caution">
    <text evidence="2">The sequence shown here is derived from an EMBL/GenBank/DDBJ whole genome shotgun (WGS) entry which is preliminary data.</text>
</comment>
<sequence>METIIAEPVLTKKARSRKALKQTNPSSNKANIFASVISQPSSTLIASPLEDFVGKENHESLSQPQSAKKTKKVGTKAKQQQQNQSFEKELQGMQEKLQQLRIKKEQTEELLKVDFEDEGGGA</sequence>